<gene>
    <name evidence="1" type="ORF">GZH47_02905</name>
</gene>
<dbReference type="GO" id="GO:0016787">
    <property type="term" value="F:hydrolase activity"/>
    <property type="evidence" value="ECO:0007669"/>
    <property type="project" value="UniProtKB-KW"/>
</dbReference>
<dbReference type="EMBL" id="CP048286">
    <property type="protein sequence ID" value="QHW29882.1"/>
    <property type="molecule type" value="Genomic_DNA"/>
</dbReference>
<evidence type="ECO:0000313" key="2">
    <source>
        <dbReference type="Proteomes" id="UP000479114"/>
    </source>
</evidence>
<sequence>MKMIWYGHSSFLLTSENGTRVLIDPYGKFLGYRMPKAIEADLVVVTHNHKDHNQIKVASGNYKLIDQPEAQTIKDVSIRGVRTFHDKHNGAKRGGNICFLIEMDGVVVCHAGDLGHLLTEEQVAEIGHVDVLIVPVGGRMTLNGAEAAQVVRQLKPSVAIPMHYSTKALGLLGKVIFQNAEPFIQATGQPLTSDVQTFTWRKNEGAEQPRTLTFQYAQQYAGQ</sequence>
<organism evidence="1 2">
    <name type="scientific">Paenibacillus rhizovicinus</name>
    <dbReference type="NCBI Taxonomy" id="2704463"/>
    <lineage>
        <taxon>Bacteria</taxon>
        <taxon>Bacillati</taxon>
        <taxon>Bacillota</taxon>
        <taxon>Bacilli</taxon>
        <taxon>Bacillales</taxon>
        <taxon>Paenibacillaceae</taxon>
        <taxon>Paenibacillus</taxon>
    </lineage>
</organism>
<keyword evidence="2" id="KW-1185">Reference proteome</keyword>
<dbReference type="Proteomes" id="UP000479114">
    <property type="component" value="Chromosome"/>
</dbReference>
<dbReference type="KEGG" id="prz:GZH47_02905"/>
<protein>
    <submittedName>
        <fullName evidence="1">MBL fold metallo-hydrolase</fullName>
    </submittedName>
</protein>
<dbReference type="AlphaFoldDB" id="A0A6C0NZH9"/>
<accession>A0A6C0NZH9</accession>
<dbReference type="Gene3D" id="3.60.15.10">
    <property type="entry name" value="Ribonuclease Z/Hydroxyacylglutathione hydrolase-like"/>
    <property type="match status" value="1"/>
</dbReference>
<dbReference type="PANTHER" id="PTHR42967:SF1">
    <property type="entry name" value="MBL FOLD METALLO-HYDROLASE"/>
    <property type="match status" value="1"/>
</dbReference>
<dbReference type="Pfam" id="PF13483">
    <property type="entry name" value="Lactamase_B_3"/>
    <property type="match status" value="1"/>
</dbReference>
<dbReference type="SUPFAM" id="SSF56281">
    <property type="entry name" value="Metallo-hydrolase/oxidoreductase"/>
    <property type="match status" value="1"/>
</dbReference>
<proteinExistence type="predicted"/>
<dbReference type="InterPro" id="IPR036866">
    <property type="entry name" value="RibonucZ/Hydroxyglut_hydro"/>
</dbReference>
<evidence type="ECO:0000313" key="1">
    <source>
        <dbReference type="EMBL" id="QHW29882.1"/>
    </source>
</evidence>
<keyword evidence="1" id="KW-0378">Hydrolase</keyword>
<dbReference type="PANTHER" id="PTHR42967">
    <property type="entry name" value="METAL DEPENDENT HYDROLASE"/>
    <property type="match status" value="1"/>
</dbReference>
<dbReference type="RefSeq" id="WP_162638451.1">
    <property type="nucleotide sequence ID" value="NZ_CP048286.1"/>
</dbReference>
<name>A0A6C0NZH9_9BACL</name>
<reference evidence="1 2" key="1">
    <citation type="submission" date="2020-02" db="EMBL/GenBank/DDBJ databases">
        <title>Paenibacillus sp. nov., isolated from rhizosphere soil of tomato.</title>
        <authorList>
            <person name="Weon H.-Y."/>
            <person name="Lee S.A."/>
        </authorList>
    </citation>
    <scope>NUCLEOTIDE SEQUENCE [LARGE SCALE GENOMIC DNA]</scope>
    <source>
        <strain evidence="1 2">14171R-81</strain>
    </source>
</reference>